<dbReference type="Gene3D" id="1.10.10.1590">
    <property type="entry name" value="NADH-quinone oxidoreductase subunit E"/>
    <property type="match status" value="1"/>
</dbReference>
<dbReference type="InterPro" id="IPR036249">
    <property type="entry name" value="Thioredoxin-like_sf"/>
</dbReference>
<organism evidence="8 9">
    <name type="scientific">Abyssobacteria bacterium (strain SURF_5)</name>
    <dbReference type="NCBI Taxonomy" id="2093360"/>
    <lineage>
        <taxon>Bacteria</taxon>
        <taxon>Pseudomonadati</taxon>
        <taxon>Candidatus Hydrogenedentota</taxon>
        <taxon>Candidatus Abyssobacteria</taxon>
    </lineage>
</organism>
<dbReference type="InterPro" id="IPR041921">
    <property type="entry name" value="NuoE_N"/>
</dbReference>
<dbReference type="NCBIfam" id="NF005722">
    <property type="entry name" value="PRK07539.1-2"/>
    <property type="match status" value="1"/>
</dbReference>
<dbReference type="SUPFAM" id="SSF52833">
    <property type="entry name" value="Thioredoxin-like"/>
    <property type="match status" value="1"/>
</dbReference>
<evidence type="ECO:0000256" key="5">
    <source>
        <dbReference type="ARBA" id="ARBA00023014"/>
    </source>
</evidence>
<keyword evidence="5 7" id="KW-0411">Iron-sulfur</keyword>
<dbReference type="FunFam" id="1.10.10.1590:FF:000001">
    <property type="entry name" value="NADH-quinone oxidoreductase subunit E"/>
    <property type="match status" value="1"/>
</dbReference>
<dbReference type="EMBL" id="QZKU01000127">
    <property type="protein sequence ID" value="RJP16606.1"/>
    <property type="molecule type" value="Genomic_DNA"/>
</dbReference>
<keyword evidence="4 7" id="KW-0408">Iron</keyword>
<protein>
    <submittedName>
        <fullName evidence="8">NADH-quinone oxidoreductase subunit NuoE</fullName>
        <ecNumber evidence="8">1.6.5.11</ecNumber>
    </submittedName>
</protein>
<dbReference type="PIRSF" id="PIRSF000216">
    <property type="entry name" value="NADH_DH_24kDa"/>
    <property type="match status" value="1"/>
</dbReference>
<evidence type="ECO:0000313" key="8">
    <source>
        <dbReference type="EMBL" id="RJP16606.1"/>
    </source>
</evidence>
<comment type="cofactor">
    <cofactor evidence="6">
        <name>[2Fe-2S] cluster</name>
        <dbReference type="ChEBI" id="CHEBI:190135"/>
    </cofactor>
</comment>
<dbReference type="Gene3D" id="3.40.30.10">
    <property type="entry name" value="Glutaredoxin"/>
    <property type="match status" value="1"/>
</dbReference>
<dbReference type="GO" id="GO:0046872">
    <property type="term" value="F:metal ion binding"/>
    <property type="evidence" value="ECO:0007669"/>
    <property type="project" value="UniProtKB-KW"/>
</dbReference>
<dbReference type="FunFam" id="3.40.30.10:FF:000015">
    <property type="entry name" value="NADH-quinone oxidoreductase subunit E"/>
    <property type="match status" value="1"/>
</dbReference>
<accession>A0A3A4NE11</accession>
<feature type="binding site" evidence="7">
    <location>
        <position position="92"/>
    </location>
    <ligand>
        <name>[2Fe-2S] cluster</name>
        <dbReference type="ChEBI" id="CHEBI:190135"/>
    </ligand>
</feature>
<dbReference type="GO" id="GO:0016491">
    <property type="term" value="F:oxidoreductase activity"/>
    <property type="evidence" value="ECO:0007669"/>
    <property type="project" value="UniProtKB-KW"/>
</dbReference>
<comment type="cofactor">
    <cofactor evidence="7">
        <name>[2Fe-2S] cluster</name>
        <dbReference type="ChEBI" id="CHEBI:190135"/>
    </cofactor>
    <text evidence="7">Binds 1 [2Fe-2S] cluster.</text>
</comment>
<dbReference type="InterPro" id="IPR002023">
    <property type="entry name" value="NuoE-like"/>
</dbReference>
<evidence type="ECO:0000313" key="9">
    <source>
        <dbReference type="Proteomes" id="UP000265882"/>
    </source>
</evidence>
<keyword evidence="2 7" id="KW-0001">2Fe-2S</keyword>
<keyword evidence="3 7" id="KW-0479">Metal-binding</keyword>
<dbReference type="AlphaFoldDB" id="A0A3A4NE11"/>
<keyword evidence="8" id="KW-0560">Oxidoreductase</keyword>
<reference evidence="8 9" key="1">
    <citation type="journal article" date="2017" name="ISME J.">
        <title>Energy and carbon metabolisms in a deep terrestrial subsurface fluid microbial community.</title>
        <authorList>
            <person name="Momper L."/>
            <person name="Jungbluth S.P."/>
            <person name="Lee M.D."/>
            <person name="Amend J.P."/>
        </authorList>
    </citation>
    <scope>NUCLEOTIDE SEQUENCE [LARGE SCALE GENOMIC DNA]</scope>
    <source>
        <strain evidence="8">SURF_5</strain>
    </source>
</reference>
<dbReference type="InterPro" id="IPR042128">
    <property type="entry name" value="NuoE_dom"/>
</dbReference>
<dbReference type="GO" id="GO:0051537">
    <property type="term" value="F:2 iron, 2 sulfur cluster binding"/>
    <property type="evidence" value="ECO:0007669"/>
    <property type="project" value="UniProtKB-KW"/>
</dbReference>
<feature type="binding site" evidence="7">
    <location>
        <position position="137"/>
    </location>
    <ligand>
        <name>[2Fe-2S] cluster</name>
        <dbReference type="ChEBI" id="CHEBI:190135"/>
    </ligand>
</feature>
<dbReference type="NCBIfam" id="TIGR01958">
    <property type="entry name" value="nuoE_fam"/>
    <property type="match status" value="1"/>
</dbReference>
<evidence type="ECO:0000256" key="4">
    <source>
        <dbReference type="ARBA" id="ARBA00023004"/>
    </source>
</evidence>
<evidence type="ECO:0000256" key="1">
    <source>
        <dbReference type="ARBA" id="ARBA00010643"/>
    </source>
</evidence>
<dbReference type="Proteomes" id="UP000265882">
    <property type="component" value="Unassembled WGS sequence"/>
</dbReference>
<proteinExistence type="inferred from homology"/>
<feature type="binding site" evidence="7">
    <location>
        <position position="97"/>
    </location>
    <ligand>
        <name>[2Fe-2S] cluster</name>
        <dbReference type="ChEBI" id="CHEBI:190135"/>
    </ligand>
</feature>
<dbReference type="Pfam" id="PF01257">
    <property type="entry name" value="2Fe-2S_thioredx"/>
    <property type="match status" value="1"/>
</dbReference>
<evidence type="ECO:0000256" key="7">
    <source>
        <dbReference type="PIRSR" id="PIRSR000216-1"/>
    </source>
</evidence>
<feature type="binding site" evidence="7">
    <location>
        <position position="133"/>
    </location>
    <ligand>
        <name>[2Fe-2S] cluster</name>
        <dbReference type="ChEBI" id="CHEBI:190135"/>
    </ligand>
</feature>
<dbReference type="EC" id="1.6.5.11" evidence="8"/>
<dbReference type="PANTHER" id="PTHR43342:SF2">
    <property type="entry name" value="POTENTIAL NAD-REDUCING HYDROGENASE SUBUNIT"/>
    <property type="match status" value="1"/>
</dbReference>
<dbReference type="PANTHER" id="PTHR43342">
    <property type="entry name" value="NADH-QUINONE OXIDOREDUCTASE, E SUBUNIT"/>
    <property type="match status" value="1"/>
</dbReference>
<dbReference type="InterPro" id="IPR028431">
    <property type="entry name" value="NADP_DH_HndA-like"/>
</dbReference>
<comment type="caution">
    <text evidence="8">The sequence shown here is derived from an EMBL/GenBank/DDBJ whole genome shotgun (WGS) entry which is preliminary data.</text>
</comment>
<evidence type="ECO:0000256" key="3">
    <source>
        <dbReference type="ARBA" id="ARBA00022723"/>
    </source>
</evidence>
<gene>
    <name evidence="8" type="primary">nuoE</name>
    <name evidence="8" type="ORF">C4520_18410</name>
</gene>
<comment type="similarity">
    <text evidence="1">Belongs to the complex I 24 kDa subunit family.</text>
</comment>
<evidence type="ECO:0000256" key="6">
    <source>
        <dbReference type="ARBA" id="ARBA00034078"/>
    </source>
</evidence>
<dbReference type="CDD" id="cd03064">
    <property type="entry name" value="TRX_Fd_NuoE"/>
    <property type="match status" value="1"/>
</dbReference>
<evidence type="ECO:0000256" key="2">
    <source>
        <dbReference type="ARBA" id="ARBA00022714"/>
    </source>
</evidence>
<name>A0A3A4NE11_ABYX5</name>
<sequence>MKCECACEMIPDEFTEEQWKRVDEVIARYRNKPGALIPVLETVQGITGYLPESVQRRVARGLNIPLSQVYGVVTFYSFFTMKPRGRHQVRVCLGTACHVRGSHRVLRDMEQKLGIEPGECTDDREFSLDIVRCVGACGLAPVMVVDDDTHKQVKVARLDQILDKYRRPAEEQKP</sequence>